<evidence type="ECO:0000313" key="18">
    <source>
        <dbReference type="EMBL" id="QWU89217.1"/>
    </source>
</evidence>
<dbReference type="HAMAP" id="MF_03231">
    <property type="entry name" value="SCS3"/>
    <property type="match status" value="1"/>
</dbReference>
<evidence type="ECO:0000256" key="6">
    <source>
        <dbReference type="ARBA" id="ARBA00022824"/>
    </source>
</evidence>
<reference evidence="18 19" key="1">
    <citation type="submission" date="2021-06" db="EMBL/GenBank/DDBJ databases">
        <title>Candida outbreak in Lebanon.</title>
        <authorList>
            <person name="Finianos M."/>
        </authorList>
    </citation>
    <scope>NUCLEOTIDE SEQUENCE [LARGE SCALE GENOMIC DNA]</scope>
    <source>
        <strain evidence="18">CA3LBN</strain>
    </source>
</reference>
<accession>A0ABX8IB67</accession>
<feature type="region of interest" description="Disordered" evidence="15">
    <location>
        <begin position="860"/>
        <end position="896"/>
    </location>
</feature>
<dbReference type="Pfam" id="PF10261">
    <property type="entry name" value="FIT"/>
    <property type="match status" value="1"/>
</dbReference>
<dbReference type="SUPFAM" id="SSF49313">
    <property type="entry name" value="Cadherin-like"/>
    <property type="match status" value="4"/>
</dbReference>
<gene>
    <name evidence="14" type="primary">SCS3</name>
    <name evidence="14" type="synonym">FIT2B</name>
    <name evidence="18" type="ORF">CA3LBN_003540</name>
</gene>
<feature type="region of interest" description="Disordered" evidence="15">
    <location>
        <begin position="1192"/>
        <end position="1211"/>
    </location>
</feature>
<dbReference type="PANTHER" id="PTHR23129">
    <property type="entry name" value="ACYL-COENZYME A DIPHOSPHATASE FITM2"/>
    <property type="match status" value="1"/>
</dbReference>
<dbReference type="Pfam" id="PF05669">
    <property type="entry name" value="Med31"/>
    <property type="match status" value="1"/>
</dbReference>
<keyword evidence="13" id="KW-0539">Nucleus</keyword>
<feature type="transmembrane region" description="Helical" evidence="16">
    <location>
        <begin position="269"/>
        <end position="287"/>
    </location>
</feature>
<evidence type="ECO:0000256" key="5">
    <source>
        <dbReference type="ARBA" id="ARBA00022801"/>
    </source>
</evidence>
<feature type="region of interest" description="Disordered" evidence="15">
    <location>
        <begin position="1117"/>
        <end position="1137"/>
    </location>
</feature>
<feature type="compositionally biased region" description="Basic and acidic residues" evidence="15">
    <location>
        <begin position="110"/>
        <end position="120"/>
    </location>
</feature>
<keyword evidence="8" id="KW-0805">Transcription regulation</keyword>
<feature type="domain" description="Dystroglycan-type cadherin-like" evidence="17">
    <location>
        <begin position="449"/>
        <end position="547"/>
    </location>
</feature>
<comment type="catalytic activity">
    <reaction evidence="14">
        <text>(9Z)-octadecenoyl-CoA + H2O = S-(9Z-octadecenoyl)-4'-phosphopantetheine + adenosine 3',5'-bisphosphate + 2 H(+)</text>
        <dbReference type="Rhea" id="RHEA:65564"/>
        <dbReference type="ChEBI" id="CHEBI:15377"/>
        <dbReference type="ChEBI" id="CHEBI:15378"/>
        <dbReference type="ChEBI" id="CHEBI:57387"/>
        <dbReference type="ChEBI" id="CHEBI:58343"/>
        <dbReference type="ChEBI" id="CHEBI:156553"/>
    </reaction>
</comment>
<dbReference type="Gene3D" id="2.60.40.10">
    <property type="entry name" value="Immunoglobulins"/>
    <property type="match status" value="3"/>
</dbReference>
<protein>
    <recommendedName>
        <fullName evidence="14">Acyl-coenzyme A diphosphatase SCS3</fullName>
        <ecNumber evidence="14">3.6.1.-</ecNumber>
    </recommendedName>
    <alternativeName>
        <fullName evidence="14">FIT family protein SCS3</fullName>
    </alternativeName>
</protein>
<evidence type="ECO:0000256" key="1">
    <source>
        <dbReference type="ARBA" id="ARBA00004123"/>
    </source>
</evidence>
<keyword evidence="9" id="KW-0443">Lipid metabolism</keyword>
<evidence type="ECO:0000256" key="16">
    <source>
        <dbReference type="SAM" id="Phobius"/>
    </source>
</evidence>
<sequence length="1275" mass="142833">MSEQPDDLPTRWEVELEFVQSLANIQYVNFLAQNDYFNDPAFINYLEYLNYWRDPKYAKHLVYPNCLHILTLLQNEEFRKQITNPDLMNSLMNDMVKKWQGVDEINSIHNESKDGKDSGQDKQNASQADANKADQPKDDSTMEVDGQSKPQEEPDGEAIMPPVSNPSEGDTRYDKDFQRLESFSRSLKQKWRISVAELAFILSFALNFAIGKLLHLYSDQSEVYNYYNDKNNIFNQYFVKKGWAWTTMVIIFFYAVVVSRRKNEPSQRVLITAIARYFAATLWWALFTQWCFGLPIMDRVFVYTGGRCVVPDGKHWAHLFEEIDGMFHSHKVSSFACRSLRGSWEGGHDPSGHVFLLVHSSLYLFFEIKPYWRGWSQFRRNIERLRGPNFPAKLVDTLNTTPQVAAIILMALWWFMLLMTNMYFHSIAEKLVGLLFGYAAIGAVVYAIYLGWPMDEQLPNVARVNQPYEFTIAYLTYRSNNGGSISYSVSGLPDWLSFDESSRTFSGTPSEKDASSFEIKLTGKDDSDDSEMTREYTMLVSNSTGIKLTSQDVMFTTIAKYGNTNGRGGLVLSEGEDFNIKLSEDMFEEKDDASRPIIAYYGRSRDRTSLPSWVTFNSDDLSFSGTVPHVTSNIAPSSSYGFSFLASDYYGFSGAEATFSILVGAHSLSTSLNESIKINGTFGLDFEYQVPILTSVYLDDSTIESANISSVTADDLPSYVDFDDSNYVLSGTFPNSSRSDNFSIVVNDNYGNSVDLPYRFESIGSVFTLKNLPDVNATRGEFFEYQIMHSLFTDFNDTKISVSLDNNTDSWLSYDESNMTLSGQAPSDLKSVKVSIDAESSFDSESRDFSIKGVRKEVTSSSSTSSSSSATASPTSSSSASASTTSDSVNRSSSGGNNRKALILGLSIGIPCFFLILALLLIFFLCCRKKRRNDEEENDKSMDETVIDGPGIGVTHDMDDHTETPYQLGALNALKLDDDSASTSSSVTHVDSDSNSKYFDASEKPMKSWRAKDESDLTAIKDKLMQQRHASEISNSTVNTEELFAVRLVDDEARRSTSQSPGMTPLFSRNSLDHIIGESGSSANIQRLDSDGNIVVDSQSNTSSPRKRAAQSMNLRNIAEEDNRQNNKDTLYHNDNNESSNYHLMSRYFNDADSSIGGDEFKAVQTSVGNYEWRKSKDALVDSPDSETFLLNNPEHTPVNTNLDPSGNFAKNASKTSVYSDDLRSDFPFGSGNDSKAKLVEFTRKGSLRDSSHTPNMEFSGETAQFHDGESGESD</sequence>
<dbReference type="EMBL" id="CP076664">
    <property type="protein sequence ID" value="QWU89217.1"/>
    <property type="molecule type" value="Genomic_DNA"/>
</dbReference>
<comment type="similarity">
    <text evidence="3">Belongs to the Mediator complex subunit 31 family.</text>
</comment>
<dbReference type="InterPro" id="IPR008831">
    <property type="entry name" value="Mediator_Med31"/>
</dbReference>
<dbReference type="Pfam" id="PF05345">
    <property type="entry name" value="He_PIG"/>
    <property type="match status" value="2"/>
</dbReference>
<keyword evidence="14" id="KW-0594">Phospholipid biosynthesis</keyword>
<feature type="domain" description="Dystroglycan-type cadherin-like" evidence="17">
    <location>
        <begin position="562"/>
        <end position="670"/>
    </location>
</feature>
<dbReference type="Gene3D" id="1.10.10.1340">
    <property type="entry name" value="Mediator of RNA polymerase II, submodule Med31 (Soh1)"/>
    <property type="match status" value="1"/>
</dbReference>
<comment type="subcellular location">
    <subcellularLocation>
        <location evidence="2 14">Endoplasmic reticulum membrane</location>
        <topology evidence="2 14">Multi-pass membrane protein</topology>
    </subcellularLocation>
    <subcellularLocation>
        <location evidence="1">Nucleus</location>
    </subcellularLocation>
</comment>
<comment type="function">
    <text evidence="14">Fatty acyl-coenzyme A (CoA) diphosphatase that hydrolyzes fatty acyl-CoA to yield acyl-4'-phosphopantetheine and adenosine 3',5'-bisphosphate. Preferentially hydrolyzes unsaturated long-chain acyl-CoA substrates in the endoplasmic reticulum (ER) lumen. This catalytic activity is required for maintaining ER structure and for lipid droplets (LDs) biogenesis, which are lipid storage organelles involved in maintaining lipid and energy homeostasis. May directly bind to diacylglycerol (DAGs) and triacylglycerol, which is also important for LD biogenesis. May support directional budding of nacent LDs from the ER into the cytosol by reducing DAG levels at sites of LD formation. May play a role in the regulation of cell morphology and cytoskeletal organization. Involved in phospholipid biosynthesis.</text>
</comment>
<feature type="region of interest" description="Disordered" evidence="15">
    <location>
        <begin position="1244"/>
        <end position="1275"/>
    </location>
</feature>
<dbReference type="InterPro" id="IPR046400">
    <property type="entry name" value="SCS3"/>
</dbReference>
<dbReference type="InterPro" id="IPR038089">
    <property type="entry name" value="Med31_sf"/>
</dbReference>
<keyword evidence="5 14" id="KW-0378">Hydrolase</keyword>
<feature type="domain" description="Dystroglycan-type cadherin-like" evidence="17">
    <location>
        <begin position="767"/>
        <end position="860"/>
    </location>
</feature>
<feature type="transmembrane region" description="Helical" evidence="16">
    <location>
        <begin position="431"/>
        <end position="452"/>
    </location>
</feature>
<feature type="transmembrane region" description="Helical" evidence="16">
    <location>
        <begin position="901"/>
        <end position="926"/>
    </location>
</feature>
<evidence type="ECO:0000313" key="19">
    <source>
        <dbReference type="Proteomes" id="UP000825434"/>
    </source>
</evidence>
<comment type="catalytic activity">
    <reaction evidence="14">
        <text>an acyl-CoA + H2O = an acyl-4'-phosphopantetheine + adenosine 3',5'-bisphosphate + 2 H(+)</text>
        <dbReference type="Rhea" id="RHEA:50044"/>
        <dbReference type="ChEBI" id="CHEBI:15377"/>
        <dbReference type="ChEBI" id="CHEBI:15378"/>
        <dbReference type="ChEBI" id="CHEBI:58342"/>
        <dbReference type="ChEBI" id="CHEBI:58343"/>
        <dbReference type="ChEBI" id="CHEBI:132023"/>
    </reaction>
</comment>
<feature type="compositionally biased region" description="Basic and acidic residues" evidence="15">
    <location>
        <begin position="1265"/>
        <end position="1275"/>
    </location>
</feature>
<keyword evidence="14" id="KW-0444">Lipid biosynthesis</keyword>
<feature type="region of interest" description="Disordered" evidence="15">
    <location>
        <begin position="109"/>
        <end position="172"/>
    </location>
</feature>
<evidence type="ECO:0000256" key="13">
    <source>
        <dbReference type="ARBA" id="ARBA00023242"/>
    </source>
</evidence>
<evidence type="ECO:0000256" key="4">
    <source>
        <dbReference type="ARBA" id="ARBA00022692"/>
    </source>
</evidence>
<keyword evidence="4 14" id="KW-0812">Transmembrane</keyword>
<comment type="catalytic activity">
    <reaction evidence="14">
        <text>(5Z,8Z,11Z,14Z)-eicosatetraenoyl-CoA + H2O = S-(5Z,8Z,11Z,14Z-eicosatetraenoyl)-4'-phosphopantetheine + adenosine 3',5'-bisphosphate + 2 H(+)</text>
        <dbReference type="Rhea" id="RHEA:65568"/>
        <dbReference type="ChEBI" id="CHEBI:15377"/>
        <dbReference type="ChEBI" id="CHEBI:15378"/>
        <dbReference type="ChEBI" id="CHEBI:57368"/>
        <dbReference type="ChEBI" id="CHEBI:58343"/>
        <dbReference type="ChEBI" id="CHEBI:156554"/>
    </reaction>
</comment>
<evidence type="ECO:0000256" key="8">
    <source>
        <dbReference type="ARBA" id="ARBA00023015"/>
    </source>
</evidence>
<evidence type="ECO:0000256" key="15">
    <source>
        <dbReference type="SAM" id="MobiDB-lite"/>
    </source>
</evidence>
<evidence type="ECO:0000256" key="9">
    <source>
        <dbReference type="ARBA" id="ARBA00023098"/>
    </source>
</evidence>
<proteinExistence type="inferred from homology"/>
<comment type="catalytic activity">
    <reaction evidence="14">
        <text>hexadecanoyl-CoA + H2O = S-hexadecanoyl-4'-phosphopantetheine + adenosine 3',5'-bisphosphate + 2 H(+)</text>
        <dbReference type="Rhea" id="RHEA:50032"/>
        <dbReference type="ChEBI" id="CHEBI:15377"/>
        <dbReference type="ChEBI" id="CHEBI:15378"/>
        <dbReference type="ChEBI" id="CHEBI:57379"/>
        <dbReference type="ChEBI" id="CHEBI:58343"/>
        <dbReference type="ChEBI" id="CHEBI:132018"/>
    </reaction>
</comment>
<dbReference type="InterPro" id="IPR006644">
    <property type="entry name" value="Cadg"/>
</dbReference>
<feature type="compositionally biased region" description="Basic and acidic residues" evidence="15">
    <location>
        <begin position="1118"/>
        <end position="1136"/>
    </location>
</feature>
<keyword evidence="7 14" id="KW-1133">Transmembrane helix</keyword>
<feature type="compositionally biased region" description="Basic and acidic residues" evidence="15">
    <location>
        <begin position="131"/>
        <end position="140"/>
    </location>
</feature>
<feature type="active site" evidence="14">
    <location>
        <position position="425"/>
    </location>
</feature>
<dbReference type="InterPro" id="IPR019388">
    <property type="entry name" value="FIT"/>
</dbReference>
<comment type="similarity">
    <text evidence="14">Belongs to the FIT family. Fungal FIT2B/SCS3 subfamily.</text>
</comment>
<feature type="transmembrane region" description="Helical" evidence="16">
    <location>
        <begin position="195"/>
        <end position="217"/>
    </location>
</feature>
<keyword evidence="11" id="KW-0010">Activator</keyword>
<evidence type="ECO:0000256" key="14">
    <source>
        <dbReference type="HAMAP-Rule" id="MF_03231"/>
    </source>
</evidence>
<evidence type="ECO:0000256" key="3">
    <source>
        <dbReference type="ARBA" id="ARBA00006378"/>
    </source>
</evidence>
<organism evidence="18 19">
    <name type="scientific">Candidozyma haemuli</name>
    <dbReference type="NCBI Taxonomy" id="45357"/>
    <lineage>
        <taxon>Eukaryota</taxon>
        <taxon>Fungi</taxon>
        <taxon>Dikarya</taxon>
        <taxon>Ascomycota</taxon>
        <taxon>Saccharomycotina</taxon>
        <taxon>Pichiomycetes</taxon>
        <taxon>Metschnikowiaceae</taxon>
        <taxon>Candidozyma</taxon>
    </lineage>
</organism>
<evidence type="ECO:0000256" key="7">
    <source>
        <dbReference type="ARBA" id="ARBA00022989"/>
    </source>
</evidence>
<dbReference type="EC" id="3.6.1.-" evidence="14"/>
<dbReference type="InterPro" id="IPR013783">
    <property type="entry name" value="Ig-like_fold"/>
</dbReference>
<keyword evidence="14" id="KW-1208">Phospholipid metabolism</keyword>
<feature type="transmembrane region" description="Helical" evidence="16">
    <location>
        <begin position="237"/>
        <end position="257"/>
    </location>
</feature>
<evidence type="ECO:0000256" key="12">
    <source>
        <dbReference type="ARBA" id="ARBA00023163"/>
    </source>
</evidence>
<dbReference type="SMART" id="SM00736">
    <property type="entry name" value="CADG"/>
    <property type="match status" value="3"/>
</dbReference>
<keyword evidence="19" id="KW-1185">Reference proteome</keyword>
<dbReference type="Proteomes" id="UP000825434">
    <property type="component" value="Chromosome 4"/>
</dbReference>
<evidence type="ECO:0000256" key="2">
    <source>
        <dbReference type="ARBA" id="ARBA00004477"/>
    </source>
</evidence>
<dbReference type="PANTHER" id="PTHR23129:SF0">
    <property type="entry name" value="ACYL-COENZYME A DIPHOSPHATASE FITM2"/>
    <property type="match status" value="1"/>
</dbReference>
<keyword evidence="12" id="KW-0804">Transcription</keyword>
<evidence type="ECO:0000259" key="17">
    <source>
        <dbReference type="SMART" id="SM00736"/>
    </source>
</evidence>
<keyword evidence="6 14" id="KW-0256">Endoplasmic reticulum</keyword>
<feature type="active site" evidence="14">
    <location>
        <position position="353"/>
    </location>
</feature>
<evidence type="ECO:0000256" key="10">
    <source>
        <dbReference type="ARBA" id="ARBA00023136"/>
    </source>
</evidence>
<name>A0ABX8IB67_9ASCO</name>
<keyword evidence="10 14" id="KW-0472">Membrane</keyword>
<dbReference type="InterPro" id="IPR015919">
    <property type="entry name" value="Cadherin-like_sf"/>
</dbReference>
<evidence type="ECO:0000256" key="11">
    <source>
        <dbReference type="ARBA" id="ARBA00023159"/>
    </source>
</evidence>
<feature type="transmembrane region" description="Helical" evidence="16">
    <location>
        <begin position="404"/>
        <end position="424"/>
    </location>
</feature>